<evidence type="ECO:0000313" key="9">
    <source>
        <dbReference type="Proteomes" id="UP000065641"/>
    </source>
</evidence>
<feature type="transmembrane region" description="Helical" evidence="3">
    <location>
        <begin position="116"/>
        <end position="136"/>
    </location>
</feature>
<dbReference type="SMART" id="SM00267">
    <property type="entry name" value="GGDEF"/>
    <property type="match status" value="1"/>
</dbReference>
<dbReference type="Pfam" id="PF00990">
    <property type="entry name" value="GGDEF"/>
    <property type="match status" value="1"/>
</dbReference>
<dbReference type="CDD" id="cd01948">
    <property type="entry name" value="EAL"/>
    <property type="match status" value="1"/>
</dbReference>
<dbReference type="InterPro" id="IPR001633">
    <property type="entry name" value="EAL_dom"/>
</dbReference>
<keyword evidence="3" id="KW-1133">Transmembrane helix</keyword>
<dbReference type="Pfam" id="PF17159">
    <property type="entry name" value="MASE3"/>
    <property type="match status" value="1"/>
</dbReference>
<feature type="domain" description="PAS" evidence="4">
    <location>
        <begin position="524"/>
        <end position="583"/>
    </location>
</feature>
<dbReference type="STRING" id="1249552.PS2015_444"/>
<organism evidence="8 9">
    <name type="scientific">Pseudohongiella spirulinae</name>
    <dbReference type="NCBI Taxonomy" id="1249552"/>
    <lineage>
        <taxon>Bacteria</taxon>
        <taxon>Pseudomonadati</taxon>
        <taxon>Pseudomonadota</taxon>
        <taxon>Gammaproteobacteria</taxon>
        <taxon>Pseudomonadales</taxon>
        <taxon>Pseudohongiellaceae</taxon>
        <taxon>Pseudohongiella</taxon>
    </lineage>
</organism>
<evidence type="ECO:0000259" key="5">
    <source>
        <dbReference type="PROSITE" id="PS50113"/>
    </source>
</evidence>
<feature type="domain" description="EAL" evidence="6">
    <location>
        <begin position="830"/>
        <end position="1084"/>
    </location>
</feature>
<dbReference type="PROSITE" id="PS50883">
    <property type="entry name" value="EAL"/>
    <property type="match status" value="1"/>
</dbReference>
<dbReference type="FunFam" id="3.30.70.270:FF:000001">
    <property type="entry name" value="Diguanylate cyclase domain protein"/>
    <property type="match status" value="1"/>
</dbReference>
<dbReference type="PANTHER" id="PTHR44757">
    <property type="entry name" value="DIGUANYLATE CYCLASE DGCP"/>
    <property type="match status" value="1"/>
</dbReference>
<dbReference type="SMART" id="SM00091">
    <property type="entry name" value="PAS"/>
    <property type="match status" value="3"/>
</dbReference>
<dbReference type="CDD" id="cd01949">
    <property type="entry name" value="GGDEF"/>
    <property type="match status" value="1"/>
</dbReference>
<dbReference type="InterPro" id="IPR000160">
    <property type="entry name" value="GGDEF_dom"/>
</dbReference>
<dbReference type="Proteomes" id="UP000065641">
    <property type="component" value="Chromosome"/>
</dbReference>
<keyword evidence="2" id="KW-0808">Transferase</keyword>
<dbReference type="EMBL" id="CP013189">
    <property type="protein sequence ID" value="ALO45130.1"/>
    <property type="molecule type" value="Genomic_DNA"/>
</dbReference>
<evidence type="ECO:0000256" key="3">
    <source>
        <dbReference type="SAM" id="Phobius"/>
    </source>
</evidence>
<dbReference type="KEGG" id="pspi:PS2015_444"/>
<proteinExistence type="predicted"/>
<protein>
    <submittedName>
        <fullName evidence="8">Diguanylate cyclase/phosphodiesterase with PAS/PAC and Chase sensor(S)</fullName>
    </submittedName>
</protein>
<dbReference type="NCBIfam" id="TIGR00254">
    <property type="entry name" value="GGDEF"/>
    <property type="match status" value="1"/>
</dbReference>
<feature type="domain" description="GGDEF" evidence="7">
    <location>
        <begin position="683"/>
        <end position="821"/>
    </location>
</feature>
<feature type="transmembrane region" description="Helical" evidence="3">
    <location>
        <begin position="216"/>
        <end position="236"/>
    </location>
</feature>
<dbReference type="SMART" id="SM00052">
    <property type="entry name" value="EAL"/>
    <property type="match status" value="1"/>
</dbReference>
<dbReference type="InterPro" id="IPR013656">
    <property type="entry name" value="PAS_4"/>
</dbReference>
<keyword evidence="9" id="KW-1185">Reference proteome</keyword>
<feature type="transmembrane region" description="Helical" evidence="3">
    <location>
        <begin position="183"/>
        <end position="204"/>
    </location>
</feature>
<dbReference type="PROSITE" id="PS50887">
    <property type="entry name" value="GGDEF"/>
    <property type="match status" value="1"/>
</dbReference>
<sequence length="1088" mass="121861">MAETSALQFRDVFKKHLVLVGFLGIVLIALRLAPVSPGMGGVANYLPLHIFLETLAIVVAMLIFVVGWYTHARTRHFGALVLACFFLGVGVLDFSHTLSYQGMPEYVTESSPQKAINFWLFARLFAALALLLAAFLPNFNVGHWLRFALLSFISAVLLLIHALLLGTPHILPETFNPESGLTAFKVVSEYVLIALYLLAGVKFLRQSLSNGSVEQLYLAAAAAVMAWAELFFTFYADVTDVFNLSGHIYKVIAYVYLYRALVVTGVTAPYDRLDNMSSRLQATLEAVPDMMFEIDRAGVIHGYHSHAGRHSLVAEPAHFLGHNFREFMPPEAIAVNERALIEVFSKGATSGHVYSLPMEDGQHWYELSSSLIRSPYGHDRCLMLVRDVTARINAKRQSERDQRILKAALDHLPVGVAVNSVGEQVKFEYMNDNFPAFYGTSREALEASDDFWNLVYEDEQERASIRERVLSDFASGDAGRMIWKNIPLTRKGQETRYVSAQNIPVPEEGLSISLVEDVTEQRRIEQELRIAATAFESQEGVLVTDANQRILRANDAFLNTSGYTQEEVQGQTPAMFSSGLHDEQFYRSMWAEVVGRGHWHGEIWNRRKNGEVYPQTLTITAVRNAEGEITHFVGDFIDISDIKKAEEEISKLSFFDSLTGLPNRARFITLMQETIEQNQQDGLFGALLMVDLDNFKTINDTMGHQAGDKLLVQVGRRIQKLLRPGDTVARYGGDEFIIILAQLEKDSRKAASTVQELAFSILTSLEDTYAIDQQKYFTTCSIGATLFDGQSVTTEELLKQVDIALFQAKDAGRNNISFFDPAWQSAVNERAAMVAAMREGLKSDQFIMFYQEQVDQQGELIGAEALLRWRHPEHGLVSPAEFIPLAEQSAMMPALGDEVLKMSLKQLAHWQQDQDLGSFKLSINLTADQFYAPDFTDRLQSQIKDLELDASRIMLEFTESVLMDNLELARLNIKKLNKLGVHFAIDDFGTGYSSLSYLSQLPIDLLKIDQSFVQQIGVNQKDMAIIKSIVEMAHALGMEVLAEGVETEQQRSYLFSQGCHLYQGYLFARPVPAEEFQLLAHAGDGGSL</sequence>
<reference evidence="8 9" key="1">
    <citation type="submission" date="2015-11" db="EMBL/GenBank/DDBJ databases">
        <authorList>
            <person name="Zhang Y."/>
            <person name="Guo Z."/>
        </authorList>
    </citation>
    <scope>NUCLEOTIDE SEQUENCE [LARGE SCALE GENOMIC DNA]</scope>
    <source>
        <strain evidence="8 9">KCTC 32221</strain>
    </source>
</reference>
<accession>A0A0S2KA02</accession>
<dbReference type="InterPro" id="IPR000014">
    <property type="entry name" value="PAS"/>
</dbReference>
<dbReference type="Gene3D" id="3.20.20.450">
    <property type="entry name" value="EAL domain"/>
    <property type="match status" value="1"/>
</dbReference>
<keyword evidence="2" id="KW-0418">Kinase</keyword>
<comment type="cofactor">
    <cofactor evidence="1">
        <name>Mg(2+)</name>
        <dbReference type="ChEBI" id="CHEBI:18420"/>
    </cofactor>
</comment>
<dbReference type="RefSeq" id="WP_058020626.1">
    <property type="nucleotide sequence ID" value="NZ_CP013189.1"/>
</dbReference>
<evidence type="ECO:0000259" key="4">
    <source>
        <dbReference type="PROSITE" id="PS50112"/>
    </source>
</evidence>
<feature type="transmembrane region" description="Helical" evidence="3">
    <location>
        <begin position="148"/>
        <end position="171"/>
    </location>
</feature>
<dbReference type="PROSITE" id="PS50113">
    <property type="entry name" value="PAC"/>
    <property type="match status" value="1"/>
</dbReference>
<evidence type="ECO:0000256" key="1">
    <source>
        <dbReference type="ARBA" id="ARBA00001946"/>
    </source>
</evidence>
<feature type="domain" description="PAC" evidence="5">
    <location>
        <begin position="599"/>
        <end position="651"/>
    </location>
</feature>
<dbReference type="InterPro" id="IPR035919">
    <property type="entry name" value="EAL_sf"/>
</dbReference>
<dbReference type="InterPro" id="IPR052155">
    <property type="entry name" value="Biofilm_reg_signaling"/>
</dbReference>
<dbReference type="PATRIC" id="fig|1249552.3.peg.450"/>
<dbReference type="Pfam" id="PF13426">
    <property type="entry name" value="PAS_9"/>
    <property type="match status" value="1"/>
</dbReference>
<dbReference type="InterPro" id="IPR029787">
    <property type="entry name" value="Nucleotide_cyclase"/>
</dbReference>
<dbReference type="GO" id="GO:0016301">
    <property type="term" value="F:kinase activity"/>
    <property type="evidence" value="ECO:0007669"/>
    <property type="project" value="UniProtKB-KW"/>
</dbReference>
<dbReference type="Pfam" id="PF08448">
    <property type="entry name" value="PAS_4"/>
    <property type="match status" value="1"/>
</dbReference>
<gene>
    <name evidence="8" type="ORF">PS2015_444</name>
</gene>
<feature type="transmembrane region" description="Helical" evidence="3">
    <location>
        <begin position="12"/>
        <end position="30"/>
    </location>
</feature>
<keyword evidence="3" id="KW-0472">Membrane</keyword>
<keyword evidence="3" id="KW-0812">Transmembrane</keyword>
<feature type="transmembrane region" description="Helical" evidence="3">
    <location>
        <begin position="77"/>
        <end position="96"/>
    </location>
</feature>
<dbReference type="AlphaFoldDB" id="A0A0S2KA02"/>
<dbReference type="Gene3D" id="3.30.450.20">
    <property type="entry name" value="PAS domain"/>
    <property type="match status" value="3"/>
</dbReference>
<dbReference type="SUPFAM" id="SSF55785">
    <property type="entry name" value="PYP-like sensor domain (PAS domain)"/>
    <property type="match status" value="3"/>
</dbReference>
<dbReference type="Pfam" id="PF00563">
    <property type="entry name" value="EAL"/>
    <property type="match status" value="1"/>
</dbReference>
<dbReference type="SUPFAM" id="SSF141868">
    <property type="entry name" value="EAL domain-like"/>
    <property type="match status" value="1"/>
</dbReference>
<dbReference type="InterPro" id="IPR001610">
    <property type="entry name" value="PAC"/>
</dbReference>
<dbReference type="OrthoDB" id="8416215at2"/>
<dbReference type="InterPro" id="IPR000700">
    <property type="entry name" value="PAS-assoc_C"/>
</dbReference>
<name>A0A0S2KA02_9GAMM</name>
<dbReference type="Gene3D" id="3.30.70.270">
    <property type="match status" value="1"/>
</dbReference>
<dbReference type="InterPro" id="IPR033425">
    <property type="entry name" value="MASE3"/>
</dbReference>
<dbReference type="SMART" id="SM00086">
    <property type="entry name" value="PAC"/>
    <property type="match status" value="1"/>
</dbReference>
<feature type="transmembrane region" description="Helical" evidence="3">
    <location>
        <begin position="50"/>
        <end position="70"/>
    </location>
</feature>
<evidence type="ECO:0000259" key="7">
    <source>
        <dbReference type="PROSITE" id="PS50887"/>
    </source>
</evidence>
<dbReference type="PANTHER" id="PTHR44757:SF2">
    <property type="entry name" value="BIOFILM ARCHITECTURE MAINTENANCE PROTEIN MBAA"/>
    <property type="match status" value="1"/>
</dbReference>
<evidence type="ECO:0000256" key="2">
    <source>
        <dbReference type="ARBA" id="ARBA00022777"/>
    </source>
</evidence>
<dbReference type="CDD" id="cd00130">
    <property type="entry name" value="PAS"/>
    <property type="match status" value="2"/>
</dbReference>
<dbReference type="SUPFAM" id="SSF55073">
    <property type="entry name" value="Nucleotide cyclase"/>
    <property type="match status" value="1"/>
</dbReference>
<evidence type="ECO:0000259" key="6">
    <source>
        <dbReference type="PROSITE" id="PS50883"/>
    </source>
</evidence>
<dbReference type="InterPro" id="IPR035965">
    <property type="entry name" value="PAS-like_dom_sf"/>
</dbReference>
<dbReference type="InterPro" id="IPR043128">
    <property type="entry name" value="Rev_trsase/Diguanyl_cyclase"/>
</dbReference>
<dbReference type="PROSITE" id="PS50112">
    <property type="entry name" value="PAS"/>
    <property type="match status" value="1"/>
</dbReference>
<dbReference type="NCBIfam" id="TIGR00229">
    <property type="entry name" value="sensory_box"/>
    <property type="match status" value="2"/>
</dbReference>
<evidence type="ECO:0000313" key="8">
    <source>
        <dbReference type="EMBL" id="ALO45130.1"/>
    </source>
</evidence>